<sequence>MIYCNEINEYIKFVEDNPNETDDEIKLLIKNIVKPTLSRDDVFFDEETFKKAILYCEKWYYKLFPYQKFAYALFFMYDKNNLDIVIFPDILILMARGNGKDGMIMPLANFLQTHYYGIKNYHIDIVATSEEQALNSFNVVYNMLEDNKKTMRKYFYWNKTEIINKTTHSTLRYNTANAKTKDGKQTGMIIFNEYHAYEDYKQINVYSSGLGKIKHARTVTITTNGQVREGPLDEKIALANNVLNGEQNFLGLLPIIYKIQDKKTVDEPMKKFLETGQKEDIDITAWVQANPSLRFMPILENEIIKDYLKMQKQKSYRVEFYAKRMNLPQQDNEETVVEWELILKASYIDEEKEIERPTGEIKGRTAIVGIDFASLNDFASAGFLFKRDGEYIWRQRTWICSKNKFYNDIKFPFQNIGQDGFNDFEITNKESIDAREMIMWILSEMSKYNVKKIVLDTYRYKLLEQIFKEMGVSVETKDNPYGLVRMIRYPASIAAIVAPRIEVAFAEGKVNIGNSSIMRWAINNTCVKTGKDGNKKYEKIEPKLRKNDPFMAFVAAMSVQELLDEEIIYV</sequence>
<dbReference type="InterPro" id="IPR005021">
    <property type="entry name" value="Terminase_largesu-like"/>
</dbReference>
<dbReference type="InterPro" id="IPR046462">
    <property type="entry name" value="TerL_nuclease"/>
</dbReference>
<dbReference type="PANTHER" id="PTHR41287:SF1">
    <property type="entry name" value="PROTEIN YMFN"/>
    <property type="match status" value="1"/>
</dbReference>
<organism evidence="3">
    <name type="scientific">Siphoviridae sp. ctUF252</name>
    <dbReference type="NCBI Taxonomy" id="2826350"/>
    <lineage>
        <taxon>Viruses</taxon>
        <taxon>Duplodnaviria</taxon>
        <taxon>Heunggongvirae</taxon>
        <taxon>Uroviricota</taxon>
        <taxon>Caudoviricetes</taxon>
    </lineage>
</organism>
<feature type="domain" description="Terminase large subunit-like ATPase" evidence="1">
    <location>
        <begin position="65"/>
        <end position="236"/>
    </location>
</feature>
<protein>
    <submittedName>
        <fullName evidence="3">Large Terminase</fullName>
    </submittedName>
</protein>
<evidence type="ECO:0000313" key="3">
    <source>
        <dbReference type="EMBL" id="DAD94066.1"/>
    </source>
</evidence>
<dbReference type="InterPro" id="IPR027417">
    <property type="entry name" value="P-loop_NTPase"/>
</dbReference>
<proteinExistence type="predicted"/>
<dbReference type="InterPro" id="IPR046461">
    <property type="entry name" value="TerL_ATPase"/>
</dbReference>
<dbReference type="Pfam" id="PF03354">
    <property type="entry name" value="TerL_ATPase"/>
    <property type="match status" value="1"/>
</dbReference>
<evidence type="ECO:0000259" key="1">
    <source>
        <dbReference type="Pfam" id="PF03354"/>
    </source>
</evidence>
<dbReference type="EMBL" id="BK015173">
    <property type="protein sequence ID" value="DAD94066.1"/>
    <property type="molecule type" value="Genomic_DNA"/>
</dbReference>
<name>A0A8S5NID3_9CAUD</name>
<dbReference type="Pfam" id="PF20441">
    <property type="entry name" value="TerL_nuclease"/>
    <property type="match status" value="1"/>
</dbReference>
<feature type="domain" description="Terminase large subunit-like endonuclease" evidence="2">
    <location>
        <begin position="277"/>
        <end position="558"/>
    </location>
</feature>
<dbReference type="Gene3D" id="3.40.50.300">
    <property type="entry name" value="P-loop containing nucleotide triphosphate hydrolases"/>
    <property type="match status" value="1"/>
</dbReference>
<dbReference type="PANTHER" id="PTHR41287">
    <property type="match status" value="1"/>
</dbReference>
<dbReference type="GO" id="GO:0004519">
    <property type="term" value="F:endonuclease activity"/>
    <property type="evidence" value="ECO:0007669"/>
    <property type="project" value="InterPro"/>
</dbReference>
<accession>A0A8S5NID3</accession>
<evidence type="ECO:0000259" key="2">
    <source>
        <dbReference type="Pfam" id="PF20441"/>
    </source>
</evidence>
<reference evidence="3" key="1">
    <citation type="journal article" date="2021" name="Proc. Natl. Acad. Sci. U.S.A.">
        <title>A Catalog of Tens of Thousands of Viruses from Human Metagenomes Reveals Hidden Associations with Chronic Diseases.</title>
        <authorList>
            <person name="Tisza M.J."/>
            <person name="Buck C.B."/>
        </authorList>
    </citation>
    <scope>NUCLEOTIDE SEQUENCE</scope>
    <source>
        <strain evidence="3">CtUF252</strain>
    </source>
</reference>